<protein>
    <submittedName>
        <fullName evidence="4">Rho-related GTP-binding protein RhoU</fullName>
    </submittedName>
</protein>
<name>A0A1I7ZHY5_9BILA</name>
<dbReference type="Proteomes" id="UP000095287">
    <property type="component" value="Unplaced"/>
</dbReference>
<dbReference type="SMART" id="SM00174">
    <property type="entry name" value="RHO"/>
    <property type="match status" value="1"/>
</dbReference>
<accession>A0A1I7ZHY5</accession>
<dbReference type="PROSITE" id="PS51419">
    <property type="entry name" value="RAB"/>
    <property type="match status" value="1"/>
</dbReference>
<dbReference type="InterPro" id="IPR003578">
    <property type="entry name" value="Small_GTPase_Rho"/>
</dbReference>
<dbReference type="PRINTS" id="PR00449">
    <property type="entry name" value="RASTRNSFRMNG"/>
</dbReference>
<evidence type="ECO:0000256" key="1">
    <source>
        <dbReference type="ARBA" id="ARBA00022741"/>
    </source>
</evidence>
<dbReference type="PROSITE" id="PS51420">
    <property type="entry name" value="RHO"/>
    <property type="match status" value="1"/>
</dbReference>
<dbReference type="Gene3D" id="3.40.50.300">
    <property type="entry name" value="P-loop containing nucleotide triphosphate hydrolases"/>
    <property type="match status" value="1"/>
</dbReference>
<reference evidence="4" key="1">
    <citation type="submission" date="2016-11" db="UniProtKB">
        <authorList>
            <consortium name="WormBaseParasite"/>
        </authorList>
    </citation>
    <scope>IDENTIFICATION</scope>
</reference>
<keyword evidence="1" id="KW-0547">Nucleotide-binding</keyword>
<sequence length="217" mass="23989">MGISAADAPRVLKCVLVGDAAAGKTSLIVSYTTNSWNPHYVPTAFDNYSVLVQVDHKPIRLELSDTAGQSEFDSLRPFSYPDSDVFLLCFNVMRPASLRSIANHWIPEISRSSPNAPVILVGTHSDLRTNMDELMKLSRAGERPVSESKGRMLAEELNSDYIECSALTQHNLKEVFDRAIIVALGGKSQTPAPKAEKKSSFTEGFRRLLSMTKKKFI</sequence>
<dbReference type="PANTHER" id="PTHR24072">
    <property type="entry name" value="RHO FAMILY GTPASE"/>
    <property type="match status" value="1"/>
</dbReference>
<dbReference type="GO" id="GO:0007264">
    <property type="term" value="P:small GTPase-mediated signal transduction"/>
    <property type="evidence" value="ECO:0007669"/>
    <property type="project" value="InterPro"/>
</dbReference>
<keyword evidence="3" id="KW-1185">Reference proteome</keyword>
<dbReference type="InterPro" id="IPR001806">
    <property type="entry name" value="Small_GTPase"/>
</dbReference>
<dbReference type="AlphaFoldDB" id="A0A1I7ZHY5"/>
<dbReference type="FunFam" id="3.40.50.300:FF:001600">
    <property type="entry name" value="RhoU, isoform B"/>
    <property type="match status" value="1"/>
</dbReference>
<dbReference type="WBParaSite" id="L893_g26489.t1">
    <property type="protein sequence ID" value="L893_g26489.t1"/>
    <property type="gene ID" value="L893_g26489"/>
</dbReference>
<keyword evidence="2" id="KW-0342">GTP-binding</keyword>
<dbReference type="SMART" id="SM00175">
    <property type="entry name" value="RAB"/>
    <property type="match status" value="1"/>
</dbReference>
<evidence type="ECO:0000313" key="4">
    <source>
        <dbReference type="WBParaSite" id="L893_g26489.t1"/>
    </source>
</evidence>
<dbReference type="SUPFAM" id="SSF52540">
    <property type="entry name" value="P-loop containing nucleoside triphosphate hydrolases"/>
    <property type="match status" value="1"/>
</dbReference>
<dbReference type="SMART" id="SM00173">
    <property type="entry name" value="RAS"/>
    <property type="match status" value="1"/>
</dbReference>
<evidence type="ECO:0000313" key="3">
    <source>
        <dbReference type="Proteomes" id="UP000095287"/>
    </source>
</evidence>
<proteinExistence type="predicted"/>
<evidence type="ECO:0000256" key="2">
    <source>
        <dbReference type="ARBA" id="ARBA00023134"/>
    </source>
</evidence>
<dbReference type="Pfam" id="PF00071">
    <property type="entry name" value="Ras"/>
    <property type="match status" value="1"/>
</dbReference>
<dbReference type="NCBIfam" id="TIGR00231">
    <property type="entry name" value="small_GTP"/>
    <property type="match status" value="1"/>
</dbReference>
<dbReference type="PROSITE" id="PS51421">
    <property type="entry name" value="RAS"/>
    <property type="match status" value="1"/>
</dbReference>
<organism evidence="3 4">
    <name type="scientific">Steinernema glaseri</name>
    <dbReference type="NCBI Taxonomy" id="37863"/>
    <lineage>
        <taxon>Eukaryota</taxon>
        <taxon>Metazoa</taxon>
        <taxon>Ecdysozoa</taxon>
        <taxon>Nematoda</taxon>
        <taxon>Chromadorea</taxon>
        <taxon>Rhabditida</taxon>
        <taxon>Tylenchina</taxon>
        <taxon>Panagrolaimomorpha</taxon>
        <taxon>Strongyloidoidea</taxon>
        <taxon>Steinernematidae</taxon>
        <taxon>Steinernema</taxon>
    </lineage>
</organism>
<dbReference type="GO" id="GO:0003924">
    <property type="term" value="F:GTPase activity"/>
    <property type="evidence" value="ECO:0007669"/>
    <property type="project" value="InterPro"/>
</dbReference>
<dbReference type="GO" id="GO:0005525">
    <property type="term" value="F:GTP binding"/>
    <property type="evidence" value="ECO:0007669"/>
    <property type="project" value="UniProtKB-KW"/>
</dbReference>
<dbReference type="InterPro" id="IPR027417">
    <property type="entry name" value="P-loop_NTPase"/>
</dbReference>
<dbReference type="InterPro" id="IPR005225">
    <property type="entry name" value="Small_GTP-bd"/>
</dbReference>